<reference evidence="1 2" key="1">
    <citation type="submission" date="2016-12" db="EMBL/GenBank/DDBJ databases">
        <title>Candidatus Reconcilibacillus cellulovorans genome.</title>
        <authorList>
            <person name="Kolinko S."/>
            <person name="Wu Y.-W."/>
            <person name="Tachea F."/>
            <person name="Denzel E."/>
            <person name="Hiras J."/>
            <person name="Baecker N."/>
            <person name="Chan L.J."/>
            <person name="Eichorst S.A."/>
            <person name="Frey D."/>
            <person name="Adams P.D."/>
            <person name="Pray T."/>
            <person name="Tanjore D."/>
            <person name="Petzold C.J."/>
            <person name="Gladden J.M."/>
            <person name="Simmons B.A."/>
            <person name="Singer S.W."/>
        </authorList>
    </citation>
    <scope>NUCLEOTIDE SEQUENCE [LARGE SCALE GENOMIC DNA]</scope>
    <source>
        <strain evidence="1">JTherm</strain>
    </source>
</reference>
<accession>A0A2A6DX93</accession>
<sequence length="200" mass="22626">MKMNKSTIFMIFLFILFLLSTIPFTSYNHEKFYAHTTSVPSGEAAYIGFGSLKEIRQKSDLIIVGRPYAAAEQRKYGVISNVQVISTLKGNKLDEIKLYQIGSIQNREIEGDVLEFGKNYLLFLLKEYDGQPDTFSIAGGIQGVLRIEPDGRLTSRHPLIRQEVQTISFSKKEKREVDALIEFALQSSERGEQAPETVQP</sequence>
<gene>
    <name evidence="1" type="ORF">BLM47_12995</name>
</gene>
<proteinExistence type="predicted"/>
<dbReference type="EMBL" id="MOXJ01000044">
    <property type="protein sequence ID" value="PDO09355.1"/>
    <property type="molecule type" value="Genomic_DNA"/>
</dbReference>
<name>A0A2A6DX93_9BACL</name>
<comment type="caution">
    <text evidence="1">The sequence shown here is derived from an EMBL/GenBank/DDBJ whole genome shotgun (WGS) entry which is preliminary data.</text>
</comment>
<evidence type="ECO:0000313" key="2">
    <source>
        <dbReference type="Proteomes" id="UP000243688"/>
    </source>
</evidence>
<evidence type="ECO:0000313" key="1">
    <source>
        <dbReference type="EMBL" id="PDO09355.1"/>
    </source>
</evidence>
<organism evidence="1 2">
    <name type="scientific">Candidatus Reconcilbacillus cellulovorans</name>
    <dbReference type="NCBI Taxonomy" id="1906605"/>
    <lineage>
        <taxon>Bacteria</taxon>
        <taxon>Bacillati</taxon>
        <taxon>Bacillota</taxon>
        <taxon>Bacilli</taxon>
        <taxon>Bacillales</taxon>
        <taxon>Paenibacillaceae</taxon>
        <taxon>Candidatus Reconcilbacillus</taxon>
    </lineage>
</organism>
<protein>
    <submittedName>
        <fullName evidence="1">Uncharacterized protein</fullName>
    </submittedName>
</protein>
<dbReference type="Proteomes" id="UP000243688">
    <property type="component" value="Unassembled WGS sequence"/>
</dbReference>
<dbReference type="AlphaFoldDB" id="A0A2A6DX93"/>